<gene>
    <name evidence="1" type="ORF">DN068_12820</name>
</gene>
<reference evidence="1 2" key="1">
    <citation type="submission" date="2018-06" db="EMBL/GenBank/DDBJ databases">
        <title>Mucibacter soli gen. nov., sp. nov., a new member of the family Chitinophagaceae producing mucin.</title>
        <authorList>
            <person name="Kim M.-K."/>
            <person name="Park S."/>
            <person name="Kim T.-S."/>
            <person name="Joung Y."/>
            <person name="Han J.-H."/>
            <person name="Kim S.B."/>
        </authorList>
    </citation>
    <scope>NUCLEOTIDE SEQUENCE [LARGE SCALE GENOMIC DNA]</scope>
    <source>
        <strain evidence="1 2">R1-15</strain>
    </source>
</reference>
<dbReference type="RefSeq" id="WP_110999328.1">
    <property type="nucleotide sequence ID" value="NZ_QKTW01000017.1"/>
</dbReference>
<keyword evidence="2" id="KW-1185">Reference proteome</keyword>
<dbReference type="GO" id="GO:0033104">
    <property type="term" value="C:type VI protein secretion system complex"/>
    <property type="evidence" value="ECO:0007669"/>
    <property type="project" value="InterPro"/>
</dbReference>
<protein>
    <recommendedName>
        <fullName evidence="3">Type VI secretion system needle protein Hcp</fullName>
    </recommendedName>
</protein>
<name>A0A2W2BGX3_9BACT</name>
<accession>A0A2W2BGX3</accession>
<sequence length="132" mass="14731">MAYNALLKFNGGKDHKVLEVNYNVARKADPSGRVASDPSDATVKVTIEATESSDILESMLNAKFKPCKGSIIFNKSNEEGKLIELSWEEGYVTRHEVNFDAVNEYSMRVSFIVNAETIKYGNSEYDGKWPTA</sequence>
<dbReference type="Proteomes" id="UP000248745">
    <property type="component" value="Unassembled WGS sequence"/>
</dbReference>
<comment type="caution">
    <text evidence="1">The sequence shown here is derived from an EMBL/GenBank/DDBJ whole genome shotgun (WGS) entry which is preliminary data.</text>
</comment>
<organism evidence="1 2">
    <name type="scientific">Taibaiella soli</name>
    <dbReference type="NCBI Taxonomy" id="1649169"/>
    <lineage>
        <taxon>Bacteria</taxon>
        <taxon>Pseudomonadati</taxon>
        <taxon>Bacteroidota</taxon>
        <taxon>Chitinophagia</taxon>
        <taxon>Chitinophagales</taxon>
        <taxon>Chitinophagaceae</taxon>
        <taxon>Taibaiella</taxon>
    </lineage>
</organism>
<dbReference type="Pfam" id="PF17642">
    <property type="entry name" value="TssD"/>
    <property type="match status" value="1"/>
</dbReference>
<dbReference type="OrthoDB" id="955509at2"/>
<dbReference type="InterPro" id="IPR041408">
    <property type="entry name" value="Hcp_Tssd"/>
</dbReference>
<dbReference type="AlphaFoldDB" id="A0A2W2BGX3"/>
<evidence type="ECO:0008006" key="3">
    <source>
        <dbReference type="Google" id="ProtNLM"/>
    </source>
</evidence>
<dbReference type="EMBL" id="QKTW01000017">
    <property type="protein sequence ID" value="PZF72736.1"/>
    <property type="molecule type" value="Genomic_DNA"/>
</dbReference>
<evidence type="ECO:0000313" key="1">
    <source>
        <dbReference type="EMBL" id="PZF72736.1"/>
    </source>
</evidence>
<proteinExistence type="predicted"/>
<evidence type="ECO:0000313" key="2">
    <source>
        <dbReference type="Proteomes" id="UP000248745"/>
    </source>
</evidence>